<protein>
    <submittedName>
        <fullName evidence="1">Uncharacterized protein</fullName>
    </submittedName>
</protein>
<name>A0A166I956_9AGAM</name>
<sequence length="165" mass="17998">MCTWVQSTIPEYQCKIRERRVGERGSITTASGIASKLRSVKVLPHEVFTNGEPASGSRGPESESELSCRALGVPRPLYVTSLVESGGGTISTKGLEINSRLVGDYFGQCLLALAVLWPQFGLPMVTEFRFMALARSLLWTSTVPVGFSFRYVTFGNAQTMAATLR</sequence>
<dbReference type="EMBL" id="KV417562">
    <property type="protein sequence ID" value="KZP19575.1"/>
    <property type="molecule type" value="Genomic_DNA"/>
</dbReference>
<reference evidence="1" key="1">
    <citation type="journal article" date="2016" name="Mol. Biol. Evol.">
        <title>Comparative Genomics of Early-Diverging Mushroom-Forming Fungi Provides Insights into the Origins of Lignocellulose Decay Capabilities.</title>
        <authorList>
            <person name="Nagy L.G."/>
            <person name="Riley R."/>
            <person name="Tritt A."/>
            <person name="Adam C."/>
            <person name="Daum C."/>
            <person name="Floudas D."/>
            <person name="Sun H."/>
            <person name="Yadav J.S."/>
            <person name="Pangilinan J."/>
            <person name="Larsson K.H."/>
            <person name="Matsuura K."/>
            <person name="Barry K."/>
            <person name="Labutti K."/>
            <person name="Kuo R."/>
            <person name="Ohm R.A."/>
            <person name="Bhattacharya S.S."/>
            <person name="Shirouzu T."/>
            <person name="Yoshinaga Y."/>
            <person name="Martin F.M."/>
            <person name="Grigoriev I.V."/>
            <person name="Hibbett D.S."/>
        </authorList>
    </citation>
    <scope>NUCLEOTIDE SEQUENCE [LARGE SCALE GENOMIC DNA]</scope>
    <source>
        <strain evidence="1">CBS 109695</strain>
    </source>
</reference>
<proteinExistence type="predicted"/>
<accession>A0A166I956</accession>
<organism evidence="1">
    <name type="scientific">Athelia psychrophila</name>
    <dbReference type="NCBI Taxonomy" id="1759441"/>
    <lineage>
        <taxon>Eukaryota</taxon>
        <taxon>Fungi</taxon>
        <taxon>Dikarya</taxon>
        <taxon>Basidiomycota</taxon>
        <taxon>Agaricomycotina</taxon>
        <taxon>Agaricomycetes</taxon>
        <taxon>Agaricomycetidae</taxon>
        <taxon>Atheliales</taxon>
        <taxon>Atheliaceae</taxon>
        <taxon>Athelia</taxon>
    </lineage>
</organism>
<dbReference type="AlphaFoldDB" id="A0A166I956"/>
<evidence type="ECO:0000313" key="1">
    <source>
        <dbReference type="EMBL" id="KZP19575.1"/>
    </source>
</evidence>
<gene>
    <name evidence="1" type="ORF">FIBSPDRAFT_892545</name>
</gene>